<keyword evidence="3" id="KW-0808">Transferase</keyword>
<dbReference type="GO" id="GO:0016746">
    <property type="term" value="F:acyltransferase activity"/>
    <property type="evidence" value="ECO:0007669"/>
    <property type="project" value="UniProtKB-KW"/>
</dbReference>
<dbReference type="PANTHER" id="PTHR37323:SF1">
    <property type="entry name" value="L-ORNITHINE N(ALPHA)-ACYLTRANSFERASE"/>
    <property type="match status" value="1"/>
</dbReference>
<keyword evidence="2" id="KW-0444">Lipid biosynthesis</keyword>
<comment type="caution">
    <text evidence="6">The sequence shown here is derived from an EMBL/GenBank/DDBJ whole genome shotgun (WGS) entry which is preliminary data.</text>
</comment>
<dbReference type="PANTHER" id="PTHR37323">
    <property type="entry name" value="GCN5-RELATED N-ACETYLTRANSFERASE"/>
    <property type="match status" value="1"/>
</dbReference>
<sequence length="331" mass="38974">MQNIIAPVHKSLLKMELTEARFLRNTNKGHNEIYIVDAYNSPNLMWEIGRLREIAFRSSGGGTGKSADIDEYDLMDEPCQQMIVWNPDAEEIVGGYRFLLGDNVKFDSDGMPHIAMSHMFGYSEQFLKEYLPYTIELGRSFVSVEYQSTKAGVKALYALDNLWDGLGALTVVYPQVKYFFGKMTMYPDYPRECRNMILYFLDKHFHDDERLVYPLQPLDARIDVREMEQIFVGQTFKEDYRILNTQVRRRGINIPPLVNSYMNLSPKMKVLGTAINDEFGDVEETGIFFAISDIYEDKKMRHIRTFYRRFIEYRQDLIHRMREYARNRKQN</sequence>
<dbReference type="EMBL" id="DVMS01000236">
    <property type="protein sequence ID" value="HIU39667.1"/>
    <property type="molecule type" value="Genomic_DNA"/>
</dbReference>
<accession>A0A9D1IP56</accession>
<keyword evidence="4" id="KW-0443">Lipid metabolism</keyword>
<evidence type="ECO:0000256" key="5">
    <source>
        <dbReference type="ARBA" id="ARBA00023315"/>
    </source>
</evidence>
<dbReference type="SUPFAM" id="SSF55729">
    <property type="entry name" value="Acyl-CoA N-acyltransferases (Nat)"/>
    <property type="match status" value="1"/>
</dbReference>
<evidence type="ECO:0000256" key="3">
    <source>
        <dbReference type="ARBA" id="ARBA00022679"/>
    </source>
</evidence>
<gene>
    <name evidence="6" type="ORF">IAD18_08390</name>
</gene>
<name>A0A9D1IP56_9BACT</name>
<comment type="pathway">
    <text evidence="1">Lipid metabolism.</text>
</comment>
<evidence type="ECO:0000313" key="7">
    <source>
        <dbReference type="Proteomes" id="UP000824076"/>
    </source>
</evidence>
<reference evidence="6" key="1">
    <citation type="submission" date="2020-10" db="EMBL/GenBank/DDBJ databases">
        <authorList>
            <person name="Gilroy R."/>
        </authorList>
    </citation>
    <scope>NUCLEOTIDE SEQUENCE</scope>
    <source>
        <strain evidence="6">17073</strain>
    </source>
</reference>
<evidence type="ECO:0000256" key="1">
    <source>
        <dbReference type="ARBA" id="ARBA00005189"/>
    </source>
</evidence>
<dbReference type="InterPro" id="IPR052351">
    <property type="entry name" value="Ornithine_N-alpha-AT"/>
</dbReference>
<protein>
    <submittedName>
        <fullName evidence="6">GNAT family N-acetyltransferase</fullName>
    </submittedName>
</protein>
<keyword evidence="5" id="KW-0012">Acyltransferase</keyword>
<proteinExistence type="predicted"/>
<dbReference type="Proteomes" id="UP000824076">
    <property type="component" value="Unassembled WGS sequence"/>
</dbReference>
<evidence type="ECO:0000256" key="2">
    <source>
        <dbReference type="ARBA" id="ARBA00022516"/>
    </source>
</evidence>
<reference evidence="6" key="2">
    <citation type="journal article" date="2021" name="PeerJ">
        <title>Extensive microbial diversity within the chicken gut microbiome revealed by metagenomics and culture.</title>
        <authorList>
            <person name="Gilroy R."/>
            <person name="Ravi A."/>
            <person name="Getino M."/>
            <person name="Pursley I."/>
            <person name="Horton D.L."/>
            <person name="Alikhan N.F."/>
            <person name="Baker D."/>
            <person name="Gharbi K."/>
            <person name="Hall N."/>
            <person name="Watson M."/>
            <person name="Adriaenssens E.M."/>
            <person name="Foster-Nyarko E."/>
            <person name="Jarju S."/>
            <person name="Secka A."/>
            <person name="Antonio M."/>
            <person name="Oren A."/>
            <person name="Chaudhuri R.R."/>
            <person name="La Ragione R."/>
            <person name="Hildebrand F."/>
            <person name="Pallen M.J."/>
        </authorList>
    </citation>
    <scope>NUCLEOTIDE SEQUENCE</scope>
    <source>
        <strain evidence="6">17073</strain>
    </source>
</reference>
<organism evidence="6 7">
    <name type="scientific">Candidatus Limisoma intestinavium</name>
    <dbReference type="NCBI Taxonomy" id="2840856"/>
    <lineage>
        <taxon>Bacteria</taxon>
        <taxon>Pseudomonadati</taxon>
        <taxon>Bacteroidota</taxon>
        <taxon>Bacteroidia</taxon>
        <taxon>Bacteroidales</taxon>
        <taxon>Candidatus Limisoma</taxon>
    </lineage>
</organism>
<evidence type="ECO:0000313" key="6">
    <source>
        <dbReference type="EMBL" id="HIU39667.1"/>
    </source>
</evidence>
<evidence type="ECO:0000256" key="4">
    <source>
        <dbReference type="ARBA" id="ARBA00023098"/>
    </source>
</evidence>
<dbReference type="GO" id="GO:0006629">
    <property type="term" value="P:lipid metabolic process"/>
    <property type="evidence" value="ECO:0007669"/>
    <property type="project" value="UniProtKB-KW"/>
</dbReference>
<dbReference type="AlphaFoldDB" id="A0A9D1IP56"/>
<dbReference type="Pfam" id="PF13444">
    <property type="entry name" value="Acetyltransf_5"/>
    <property type="match status" value="1"/>
</dbReference>
<dbReference type="InterPro" id="IPR016181">
    <property type="entry name" value="Acyl_CoA_acyltransferase"/>
</dbReference>